<dbReference type="AlphaFoldDB" id="A0A7X1G1G8"/>
<evidence type="ECO:0000256" key="1">
    <source>
        <dbReference type="SAM" id="SignalP"/>
    </source>
</evidence>
<keyword evidence="2" id="KW-0969">Cilium</keyword>
<comment type="caution">
    <text evidence="2">The sequence shown here is derived from an EMBL/GenBank/DDBJ whole genome shotgun (WGS) entry which is preliminary data.</text>
</comment>
<feature type="signal peptide" evidence="1">
    <location>
        <begin position="1"/>
        <end position="21"/>
    </location>
</feature>
<keyword evidence="2" id="KW-0282">Flagellum</keyword>
<keyword evidence="1" id="KW-0732">Signal</keyword>
<accession>A0A7X1G1G8</accession>
<name>A0A7X1G1G8_9SPHN</name>
<proteinExistence type="predicted"/>
<keyword evidence="3" id="KW-1185">Reference proteome</keyword>
<keyword evidence="2" id="KW-0966">Cell projection</keyword>
<protein>
    <submittedName>
        <fullName evidence="2">Flagellar motor protein MotB</fullName>
    </submittedName>
</protein>
<dbReference type="Proteomes" id="UP000551327">
    <property type="component" value="Unassembled WGS sequence"/>
</dbReference>
<organism evidence="2 3">
    <name type="scientific">Novosphingobium piscinae</name>
    <dbReference type="NCBI Taxonomy" id="1507448"/>
    <lineage>
        <taxon>Bacteria</taxon>
        <taxon>Pseudomonadati</taxon>
        <taxon>Pseudomonadota</taxon>
        <taxon>Alphaproteobacteria</taxon>
        <taxon>Sphingomonadales</taxon>
        <taxon>Sphingomonadaceae</taxon>
        <taxon>Novosphingobium</taxon>
    </lineage>
</organism>
<evidence type="ECO:0000313" key="2">
    <source>
        <dbReference type="EMBL" id="MBC2670924.1"/>
    </source>
</evidence>
<feature type="non-terminal residue" evidence="2">
    <location>
        <position position="74"/>
    </location>
</feature>
<evidence type="ECO:0000313" key="3">
    <source>
        <dbReference type="Proteomes" id="UP000551327"/>
    </source>
</evidence>
<reference evidence="2 3" key="1">
    <citation type="submission" date="2020-08" db="EMBL/GenBank/DDBJ databases">
        <title>The genome sequence of type strain Novosphingobium piscinae KCTC 42194.</title>
        <authorList>
            <person name="Liu Y."/>
        </authorList>
    </citation>
    <scope>NUCLEOTIDE SEQUENCE [LARGE SCALE GENOMIC DNA]</scope>
    <source>
        <strain evidence="2 3">KCTC 42194</strain>
    </source>
</reference>
<dbReference type="EMBL" id="JACLAX010000036">
    <property type="protein sequence ID" value="MBC2670924.1"/>
    <property type="molecule type" value="Genomic_DNA"/>
</dbReference>
<sequence length="74" mass="7707">MRKLVLGLALAGTALATPALARDDQWYVEADAGAVKAENIFNLTGVGNAGVLKTKAGYDFGGIVGYDFGGFRLE</sequence>
<feature type="chain" id="PRO_5031456311" evidence="1">
    <location>
        <begin position="22"/>
        <end position="74"/>
    </location>
</feature>
<gene>
    <name evidence="2" type="ORF">H7F53_17350</name>
</gene>